<feature type="domain" description="GS catalytic" evidence="10">
    <location>
        <begin position="107"/>
        <end position="404"/>
    </location>
</feature>
<feature type="domain" description="GS beta-grasp" evidence="9">
    <location>
        <begin position="15"/>
        <end position="100"/>
    </location>
</feature>
<dbReference type="EMBL" id="FRAH01000030">
    <property type="protein sequence ID" value="SHK50256.1"/>
    <property type="molecule type" value="Genomic_DNA"/>
</dbReference>
<evidence type="ECO:0000256" key="1">
    <source>
        <dbReference type="ARBA" id="ARBA00001946"/>
    </source>
</evidence>
<evidence type="ECO:0000256" key="5">
    <source>
        <dbReference type="ARBA" id="ARBA00022840"/>
    </source>
</evidence>
<dbReference type="Gene3D" id="3.10.20.70">
    <property type="entry name" value="Glutamine synthetase, N-terminal domain"/>
    <property type="match status" value="1"/>
</dbReference>
<dbReference type="PROSITE" id="PS51987">
    <property type="entry name" value="GS_CATALYTIC"/>
    <property type="match status" value="1"/>
</dbReference>
<dbReference type="RefSeq" id="WP_072851124.1">
    <property type="nucleotide sequence ID" value="NZ_FRAH01000030.1"/>
</dbReference>
<dbReference type="InterPro" id="IPR008147">
    <property type="entry name" value="Gln_synt_N"/>
</dbReference>
<dbReference type="PANTHER" id="PTHR43785">
    <property type="entry name" value="GAMMA-GLUTAMYLPUTRESCINE SYNTHETASE"/>
    <property type="match status" value="1"/>
</dbReference>
<dbReference type="GO" id="GO:0006542">
    <property type="term" value="P:glutamine biosynthetic process"/>
    <property type="evidence" value="ECO:0007669"/>
    <property type="project" value="InterPro"/>
</dbReference>
<comment type="cofactor">
    <cofactor evidence="1">
        <name>Mg(2+)</name>
        <dbReference type="ChEBI" id="CHEBI:18420"/>
    </cofactor>
</comment>
<dbReference type="InterPro" id="IPR014746">
    <property type="entry name" value="Gln_synth/guanido_kin_cat_dom"/>
</dbReference>
<dbReference type="Gene3D" id="3.30.590.10">
    <property type="entry name" value="Glutamine synthetase/guanido kinase, catalytic domain"/>
    <property type="match status" value="1"/>
</dbReference>
<evidence type="ECO:0000256" key="6">
    <source>
        <dbReference type="ARBA" id="ARBA00022842"/>
    </source>
</evidence>
<accession>A0A1M6T001</accession>
<comment type="similarity">
    <text evidence="2 7 8">Belongs to the glutamine synthetase family.</text>
</comment>
<evidence type="ECO:0000259" key="10">
    <source>
        <dbReference type="PROSITE" id="PS51987"/>
    </source>
</evidence>
<dbReference type="PROSITE" id="PS51986">
    <property type="entry name" value="GS_BETA_GRASP"/>
    <property type="match status" value="1"/>
</dbReference>
<dbReference type="Pfam" id="PF00120">
    <property type="entry name" value="Gln-synt_C"/>
    <property type="match status" value="1"/>
</dbReference>
<dbReference type="InterPro" id="IPR027303">
    <property type="entry name" value="Gln_synth_gly_rich_site"/>
</dbReference>
<dbReference type="PANTHER" id="PTHR43785:SF12">
    <property type="entry name" value="TYPE-1 GLUTAMINE SYNTHETASE 2"/>
    <property type="match status" value="1"/>
</dbReference>
<keyword evidence="5" id="KW-0067">ATP-binding</keyword>
<keyword evidence="4" id="KW-0547">Nucleotide-binding</keyword>
<dbReference type="AlphaFoldDB" id="A0A1M6T001"/>
<protein>
    <submittedName>
        <fullName evidence="11">Glutamine synthetase</fullName>
    </submittedName>
</protein>
<dbReference type="InterPro" id="IPR036651">
    <property type="entry name" value="Gln_synt_N_sf"/>
</dbReference>
<evidence type="ECO:0000256" key="2">
    <source>
        <dbReference type="ARBA" id="ARBA00009897"/>
    </source>
</evidence>
<dbReference type="SMART" id="SM01230">
    <property type="entry name" value="Gln-synt_C"/>
    <property type="match status" value="1"/>
</dbReference>
<dbReference type="InterPro" id="IPR008146">
    <property type="entry name" value="Gln_synth_cat_dom"/>
</dbReference>
<dbReference type="PROSITE" id="PS00181">
    <property type="entry name" value="GLNA_ATP"/>
    <property type="match status" value="1"/>
</dbReference>
<evidence type="ECO:0000256" key="4">
    <source>
        <dbReference type="ARBA" id="ARBA00022741"/>
    </source>
</evidence>
<organism evidence="11 12">
    <name type="scientific">Anaerotignum lactatifermentans DSM 14214</name>
    <dbReference type="NCBI Taxonomy" id="1121323"/>
    <lineage>
        <taxon>Bacteria</taxon>
        <taxon>Bacillati</taxon>
        <taxon>Bacillota</taxon>
        <taxon>Clostridia</taxon>
        <taxon>Lachnospirales</taxon>
        <taxon>Anaerotignaceae</taxon>
        <taxon>Anaerotignum</taxon>
    </lineage>
</organism>
<proteinExistence type="inferred from homology"/>
<evidence type="ECO:0000256" key="7">
    <source>
        <dbReference type="PROSITE-ProRule" id="PRU01330"/>
    </source>
</evidence>
<sequence>MKYSKQEVLQYVQEEDVKFIRLAFCNVFGKQKNISIMPDELPRAFSYGIAIDGSAIAGFGDEAESDLLLHPEPDTLMVLPWRPEHGRVVRMFCSISYPDGRPFICDTRSLLKKAISDAESAGISFAFGPEMEFYLFQLDAEGQPTKTPYDNAGYMDIAPEDKCENVRREICLLLEQMGIYPESSHHEEGPGQNEIDFRYSDPLTAADNTLTFQAVVKTVAERNGLYADFSPKPLRHQPGNGFHINISVKGGNCEDPLSHMIAGILAHISELTVFLNPTVASYERFGGPKAPEYISWSNQNRSQLIRVPAAVDAYRRAELRSPDPTTNPYLAFALLIYAGLDGIQQKLPLPAPTDLNLFTASADILAGLQRLPLTLREAATLAANSSFVSQYLPKTIVQTYYNQR</sequence>
<evidence type="ECO:0000256" key="8">
    <source>
        <dbReference type="RuleBase" id="RU000384"/>
    </source>
</evidence>
<dbReference type="Proteomes" id="UP000183975">
    <property type="component" value="Unassembled WGS sequence"/>
</dbReference>
<name>A0A1M6T001_9FIRM</name>
<gene>
    <name evidence="11" type="ORF">SAMN02745138_01833</name>
</gene>
<dbReference type="OrthoDB" id="9807095at2"/>
<evidence type="ECO:0000313" key="11">
    <source>
        <dbReference type="EMBL" id="SHK50256.1"/>
    </source>
</evidence>
<dbReference type="GO" id="GO:0005524">
    <property type="term" value="F:ATP binding"/>
    <property type="evidence" value="ECO:0007669"/>
    <property type="project" value="UniProtKB-KW"/>
</dbReference>
<dbReference type="GO" id="GO:0004356">
    <property type="term" value="F:glutamine synthetase activity"/>
    <property type="evidence" value="ECO:0007669"/>
    <property type="project" value="InterPro"/>
</dbReference>
<reference evidence="11 12" key="1">
    <citation type="submission" date="2016-11" db="EMBL/GenBank/DDBJ databases">
        <authorList>
            <person name="Jaros S."/>
            <person name="Januszkiewicz K."/>
            <person name="Wedrychowicz H."/>
        </authorList>
    </citation>
    <scope>NUCLEOTIDE SEQUENCE [LARGE SCALE GENOMIC DNA]</scope>
    <source>
        <strain evidence="11 12">DSM 14214</strain>
    </source>
</reference>
<keyword evidence="3" id="KW-0436">Ligase</keyword>
<dbReference type="SUPFAM" id="SSF54368">
    <property type="entry name" value="Glutamine synthetase, N-terminal domain"/>
    <property type="match status" value="1"/>
</dbReference>
<dbReference type="SUPFAM" id="SSF55931">
    <property type="entry name" value="Glutamine synthetase/guanido kinase"/>
    <property type="match status" value="1"/>
</dbReference>
<keyword evidence="12" id="KW-1185">Reference proteome</keyword>
<evidence type="ECO:0000259" key="9">
    <source>
        <dbReference type="PROSITE" id="PS51986"/>
    </source>
</evidence>
<dbReference type="Pfam" id="PF03951">
    <property type="entry name" value="Gln-synt_N"/>
    <property type="match status" value="1"/>
</dbReference>
<evidence type="ECO:0000256" key="3">
    <source>
        <dbReference type="ARBA" id="ARBA00022598"/>
    </source>
</evidence>
<keyword evidence="6" id="KW-0460">Magnesium</keyword>
<evidence type="ECO:0000313" key="12">
    <source>
        <dbReference type="Proteomes" id="UP000183975"/>
    </source>
</evidence>